<comment type="caution">
    <text evidence="5">The sequence shown here is derived from an EMBL/GenBank/DDBJ whole genome shotgun (WGS) entry which is preliminary data.</text>
</comment>
<dbReference type="InterPro" id="IPR004289">
    <property type="entry name" value="Herpes_UL92"/>
</dbReference>
<feature type="region of interest" description="Disordered" evidence="3">
    <location>
        <begin position="1"/>
        <end position="21"/>
    </location>
</feature>
<dbReference type="InterPro" id="IPR052121">
    <property type="entry name" value="F-box_SCF_Substrate_Recog"/>
</dbReference>
<dbReference type="EMBL" id="PNBA02000015">
    <property type="protein sequence ID" value="KAG6399456.1"/>
    <property type="molecule type" value="Genomic_DNA"/>
</dbReference>
<accession>A0A8X8WRB7</accession>
<feature type="compositionally biased region" description="Low complexity" evidence="3">
    <location>
        <begin position="10"/>
        <end position="21"/>
    </location>
</feature>
<dbReference type="InterPro" id="IPR036047">
    <property type="entry name" value="F-box-like_dom_sf"/>
</dbReference>
<evidence type="ECO:0000256" key="2">
    <source>
        <dbReference type="ARBA" id="ARBA00022786"/>
    </source>
</evidence>
<feature type="compositionally biased region" description="Low complexity" evidence="3">
    <location>
        <begin position="122"/>
        <end position="139"/>
    </location>
</feature>
<name>A0A8X8WRB7_SALSN</name>
<organism evidence="5">
    <name type="scientific">Salvia splendens</name>
    <name type="common">Scarlet sage</name>
    <dbReference type="NCBI Taxonomy" id="180675"/>
    <lineage>
        <taxon>Eukaryota</taxon>
        <taxon>Viridiplantae</taxon>
        <taxon>Streptophyta</taxon>
        <taxon>Embryophyta</taxon>
        <taxon>Tracheophyta</taxon>
        <taxon>Spermatophyta</taxon>
        <taxon>Magnoliopsida</taxon>
        <taxon>eudicotyledons</taxon>
        <taxon>Gunneridae</taxon>
        <taxon>Pentapetalae</taxon>
        <taxon>asterids</taxon>
        <taxon>lamiids</taxon>
        <taxon>Lamiales</taxon>
        <taxon>Lamiaceae</taxon>
        <taxon>Nepetoideae</taxon>
        <taxon>Mentheae</taxon>
        <taxon>Salviinae</taxon>
        <taxon>Salvia</taxon>
        <taxon>Salvia subgen. Calosphace</taxon>
        <taxon>core Calosphace</taxon>
    </lineage>
</organism>
<dbReference type="Pfam" id="PF03048">
    <property type="entry name" value="Herpes_UL92"/>
    <property type="match status" value="1"/>
</dbReference>
<keyword evidence="6" id="KW-1185">Reference proteome</keyword>
<dbReference type="SMART" id="SM00256">
    <property type="entry name" value="FBOX"/>
    <property type="match status" value="1"/>
</dbReference>
<dbReference type="PANTHER" id="PTHR46550:SF1">
    <property type="entry name" value="F-BOX PROTEIN 3"/>
    <property type="match status" value="1"/>
</dbReference>
<dbReference type="PROSITE" id="PS50181">
    <property type="entry name" value="FBOX"/>
    <property type="match status" value="1"/>
</dbReference>
<dbReference type="SUPFAM" id="SSF81383">
    <property type="entry name" value="F-box domain"/>
    <property type="match status" value="1"/>
</dbReference>
<evidence type="ECO:0000313" key="6">
    <source>
        <dbReference type="Proteomes" id="UP000298416"/>
    </source>
</evidence>
<feature type="region of interest" description="Disordered" evidence="3">
    <location>
        <begin position="77"/>
        <end position="172"/>
    </location>
</feature>
<dbReference type="InterPro" id="IPR001810">
    <property type="entry name" value="F-box_dom"/>
</dbReference>
<evidence type="ECO:0000256" key="1">
    <source>
        <dbReference type="ARBA" id="ARBA00004906"/>
    </source>
</evidence>
<comment type="pathway">
    <text evidence="1">Protein modification; protein ubiquitination.</text>
</comment>
<evidence type="ECO:0000259" key="4">
    <source>
        <dbReference type="PROSITE" id="PS50181"/>
    </source>
</evidence>
<dbReference type="FunFam" id="1.20.1280.50:FF:000048">
    <property type="entry name" value="F-box family protein-like"/>
    <property type="match status" value="1"/>
</dbReference>
<dbReference type="AlphaFoldDB" id="A0A8X8WRB7"/>
<dbReference type="Gene3D" id="1.20.1280.50">
    <property type="match status" value="1"/>
</dbReference>
<evidence type="ECO:0000256" key="3">
    <source>
        <dbReference type="SAM" id="MobiDB-lite"/>
    </source>
</evidence>
<protein>
    <recommendedName>
        <fullName evidence="4">F-box domain-containing protein</fullName>
    </recommendedName>
</protein>
<reference evidence="5" key="2">
    <citation type="submission" date="2020-08" db="EMBL/GenBank/DDBJ databases">
        <title>Plant Genome Project.</title>
        <authorList>
            <person name="Zhang R.-G."/>
        </authorList>
    </citation>
    <scope>NUCLEOTIDE SEQUENCE</scope>
    <source>
        <strain evidence="5">Huo1</strain>
        <tissue evidence="5">Leaf</tissue>
    </source>
</reference>
<feature type="compositionally biased region" description="Basic and acidic residues" evidence="3">
    <location>
        <begin position="83"/>
        <end position="113"/>
    </location>
</feature>
<feature type="compositionally biased region" description="Polar residues" evidence="3">
    <location>
        <begin position="144"/>
        <end position="161"/>
    </location>
</feature>
<dbReference type="Proteomes" id="UP000298416">
    <property type="component" value="Unassembled WGS sequence"/>
</dbReference>
<keyword evidence="2" id="KW-0833">Ubl conjugation pathway</keyword>
<evidence type="ECO:0000313" key="5">
    <source>
        <dbReference type="EMBL" id="KAG6399456.1"/>
    </source>
</evidence>
<dbReference type="Pfam" id="PF12937">
    <property type="entry name" value="F-box-like"/>
    <property type="match status" value="1"/>
</dbReference>
<reference evidence="5" key="1">
    <citation type="submission" date="2018-01" db="EMBL/GenBank/DDBJ databases">
        <authorList>
            <person name="Mao J.F."/>
        </authorList>
    </citation>
    <scope>NUCLEOTIDE SEQUENCE</scope>
    <source>
        <strain evidence="5">Huo1</strain>
        <tissue evidence="5">Leaf</tissue>
    </source>
</reference>
<sequence length="426" mass="48113">MKKGISSQLGRSRFAGSRSRSPPTDNIYIDILVLSFLRPFLFIDIRYRASLIFMASDDEDASLVHFLESEVLSGLSEMEEEERDVKRSRAEEGKLSEQEEKEQQEAKKIRIDEGEISDEELSMVQQSSSSSSLSSVQLEAEVKTASSPPKGSETVISGNSSRGRHVMESKSTPKRIGTGIFSHIPPELLHHILKFLSSEDLVSCTLVCRFMSFAASDESLWRRLYCMRWGLLPPKKPRECAWKSLYIKRDEEDMAEFVRSCPTEFKEYYIQMQVAKRSQAPNRCQVNDDRIILDKTLADQVSIWKSSRGLTETAVPNHACSGENCTYYQIGDVFVCEKTGNVHVCDDTCKDVIMDPTNELLVCTISGRCFDRLISPGEMEPDAEQQQAAANDEAEPFMGSGRFARAYLLGYNCDDEKELEAALRFC</sequence>
<dbReference type="GO" id="GO:0005737">
    <property type="term" value="C:cytoplasm"/>
    <property type="evidence" value="ECO:0007669"/>
    <property type="project" value="TreeGrafter"/>
</dbReference>
<dbReference type="PANTHER" id="PTHR46550">
    <property type="entry name" value="F-BOX ONLY PROTEIN 3"/>
    <property type="match status" value="1"/>
</dbReference>
<proteinExistence type="predicted"/>
<feature type="domain" description="F-box" evidence="4">
    <location>
        <begin position="178"/>
        <end position="224"/>
    </location>
</feature>
<gene>
    <name evidence="5" type="ORF">SASPL_140937</name>
</gene>